<proteinExistence type="predicted"/>
<dbReference type="Pfam" id="PF03928">
    <property type="entry name" value="HbpS-like"/>
    <property type="match status" value="1"/>
</dbReference>
<dbReference type="SUPFAM" id="SSF143744">
    <property type="entry name" value="GlcG-like"/>
    <property type="match status" value="1"/>
</dbReference>
<evidence type="ECO:0000313" key="1">
    <source>
        <dbReference type="EMBL" id="OAN57996.1"/>
    </source>
</evidence>
<name>A0A178MXL5_9PROT</name>
<evidence type="ECO:0008006" key="3">
    <source>
        <dbReference type="Google" id="ProtNLM"/>
    </source>
</evidence>
<dbReference type="InterPro" id="IPR038084">
    <property type="entry name" value="PduO/GlcC-like_sf"/>
</dbReference>
<dbReference type="PANTHER" id="PTHR34309">
    <property type="entry name" value="SLR1406 PROTEIN"/>
    <property type="match status" value="1"/>
</dbReference>
<dbReference type="PANTHER" id="PTHR34309:SF1">
    <property type="entry name" value="PROTEIN GLCG"/>
    <property type="match status" value="1"/>
</dbReference>
<evidence type="ECO:0000313" key="2">
    <source>
        <dbReference type="Proteomes" id="UP000078543"/>
    </source>
</evidence>
<keyword evidence="2" id="KW-1185">Reference proteome</keyword>
<organism evidence="1 2">
    <name type="scientific">Magnetospirillum moscoviense</name>
    <dbReference type="NCBI Taxonomy" id="1437059"/>
    <lineage>
        <taxon>Bacteria</taxon>
        <taxon>Pseudomonadati</taxon>
        <taxon>Pseudomonadota</taxon>
        <taxon>Alphaproteobacteria</taxon>
        <taxon>Rhodospirillales</taxon>
        <taxon>Rhodospirillaceae</taxon>
        <taxon>Magnetospirillum</taxon>
    </lineage>
</organism>
<dbReference type="AlphaFoldDB" id="A0A178MXL5"/>
<dbReference type="Gene3D" id="3.30.450.150">
    <property type="entry name" value="Haem-degrading domain"/>
    <property type="match status" value="1"/>
</dbReference>
<gene>
    <name evidence="1" type="ORF">A6A05_07425</name>
</gene>
<dbReference type="EMBL" id="LWQU01000075">
    <property type="protein sequence ID" value="OAN57996.1"/>
    <property type="molecule type" value="Genomic_DNA"/>
</dbReference>
<dbReference type="InterPro" id="IPR005624">
    <property type="entry name" value="PduO/GlcC-like"/>
</dbReference>
<protein>
    <recommendedName>
        <fullName evidence="3">Cobalamin adenosyltransferase</fullName>
    </recommendedName>
</protein>
<dbReference type="RefSeq" id="WP_068497540.1">
    <property type="nucleotide sequence ID" value="NZ_LWQU01000075.1"/>
</dbReference>
<dbReference type="STRING" id="1437059.A6A05_07425"/>
<dbReference type="Proteomes" id="UP000078543">
    <property type="component" value="Unassembled WGS sequence"/>
</dbReference>
<dbReference type="InterPro" id="IPR052517">
    <property type="entry name" value="GlcG_carb_metab_protein"/>
</dbReference>
<accession>A0A178MXL5</accession>
<sequence length="134" mass="13310">MTEEQALAAVTAAIVRAKAMGLKITAVAVDAGGHPKALLRMDGAPFHGVVISTDKAKTAAGFGIPTAAWKGRIGDRPHVLEGLNGRAGFIPIGGGVPVFVAGELIGALGISGAHEDQDCEIAAAGIAVLAPDPA</sequence>
<reference evidence="1 2" key="1">
    <citation type="submission" date="2016-04" db="EMBL/GenBank/DDBJ databases">
        <title>Draft genome sequence of freshwater magnetotactic bacteria Magnetospirillum marisnigri SP-1 and Magnetospirillum moscoviense BB-1.</title>
        <authorList>
            <person name="Koziaeva V."/>
            <person name="Dziuba M.V."/>
            <person name="Ivanov T.M."/>
            <person name="Kuznetsov B."/>
            <person name="Grouzdev D.S."/>
        </authorList>
    </citation>
    <scope>NUCLEOTIDE SEQUENCE [LARGE SCALE GENOMIC DNA]</scope>
    <source>
        <strain evidence="1 2">BB-1</strain>
    </source>
</reference>
<comment type="caution">
    <text evidence="1">The sequence shown here is derived from an EMBL/GenBank/DDBJ whole genome shotgun (WGS) entry which is preliminary data.</text>
</comment>
<dbReference type="OrthoDB" id="9815321at2"/>